<protein>
    <recommendedName>
        <fullName evidence="2">HTH cro/C1-type domain-containing protein</fullName>
    </recommendedName>
</protein>
<accession>A0ABQ4GCN0</accession>
<dbReference type="PANTHER" id="PTHR43236">
    <property type="entry name" value="ANTITOXIN HIGA1"/>
    <property type="match status" value="1"/>
</dbReference>
<reference evidence="3 4" key="1">
    <citation type="submission" date="2021-01" db="EMBL/GenBank/DDBJ databases">
        <title>Whole genome shotgun sequence of Microbispora corallina NBRC 16416.</title>
        <authorList>
            <person name="Komaki H."/>
            <person name="Tamura T."/>
        </authorList>
    </citation>
    <scope>NUCLEOTIDE SEQUENCE [LARGE SCALE GENOMIC DNA]</scope>
    <source>
        <strain evidence="3 4">NBRC 16416</strain>
    </source>
</reference>
<dbReference type="Pfam" id="PF13560">
    <property type="entry name" value="HTH_31"/>
    <property type="match status" value="1"/>
</dbReference>
<dbReference type="Pfam" id="PF06114">
    <property type="entry name" value="Peptidase_M78"/>
    <property type="match status" value="1"/>
</dbReference>
<name>A0ABQ4GCN0_9ACTN</name>
<dbReference type="InterPro" id="IPR010982">
    <property type="entry name" value="Lambda_DNA-bd_dom_sf"/>
</dbReference>
<dbReference type="PROSITE" id="PS50943">
    <property type="entry name" value="HTH_CROC1"/>
    <property type="match status" value="1"/>
</dbReference>
<evidence type="ECO:0000256" key="1">
    <source>
        <dbReference type="ARBA" id="ARBA00007227"/>
    </source>
</evidence>
<dbReference type="SUPFAM" id="SSF47413">
    <property type="entry name" value="lambda repressor-like DNA-binding domains"/>
    <property type="match status" value="1"/>
</dbReference>
<dbReference type="InterPro" id="IPR052345">
    <property type="entry name" value="Rad_response_metalloprotease"/>
</dbReference>
<evidence type="ECO:0000313" key="4">
    <source>
        <dbReference type="Proteomes" id="UP000603904"/>
    </source>
</evidence>
<evidence type="ECO:0000259" key="2">
    <source>
        <dbReference type="PROSITE" id="PS50943"/>
    </source>
</evidence>
<dbReference type="InterPro" id="IPR010359">
    <property type="entry name" value="IrrE_HExxH"/>
</dbReference>
<dbReference type="SMART" id="SM00530">
    <property type="entry name" value="HTH_XRE"/>
    <property type="match status" value="1"/>
</dbReference>
<evidence type="ECO:0000313" key="3">
    <source>
        <dbReference type="EMBL" id="GIH44784.1"/>
    </source>
</evidence>
<dbReference type="Gene3D" id="1.10.260.40">
    <property type="entry name" value="lambda repressor-like DNA-binding domains"/>
    <property type="match status" value="1"/>
</dbReference>
<dbReference type="InterPro" id="IPR001387">
    <property type="entry name" value="Cro/C1-type_HTH"/>
</dbReference>
<dbReference type="Proteomes" id="UP000603904">
    <property type="component" value="Unassembled WGS sequence"/>
</dbReference>
<comment type="similarity">
    <text evidence="1">Belongs to the short-chain fatty acyl-CoA assimilation regulator (ScfR) family.</text>
</comment>
<dbReference type="CDD" id="cd00093">
    <property type="entry name" value="HTH_XRE"/>
    <property type="match status" value="1"/>
</dbReference>
<gene>
    <name evidence="3" type="ORF">Mco01_77840</name>
</gene>
<organism evidence="3 4">
    <name type="scientific">Microbispora corallina</name>
    <dbReference type="NCBI Taxonomy" id="83302"/>
    <lineage>
        <taxon>Bacteria</taxon>
        <taxon>Bacillati</taxon>
        <taxon>Actinomycetota</taxon>
        <taxon>Actinomycetes</taxon>
        <taxon>Streptosporangiales</taxon>
        <taxon>Streptosporangiaceae</taxon>
        <taxon>Microbispora</taxon>
    </lineage>
</organism>
<sequence length="372" mass="41386">MLAASPGERLRTLRELLGLTQDQLEKMAGVPQSWVSQVETGSRRATEDGLEAISAVTGTPMKFFYVQPRTVPLDSLRFRKMASASKKTTKRIHAFYGESYRVTEDMLDRENYPPPPLPFATADHLTQDEIDEFASAAREALGLAPDKPIPHLTRALERAGVAVAPLMLTDVDGEVNTPTAKHFGASYWGGIGATALICYFPGSGDRDRFTLGHELGHLILHTFRPRAEDPESEAHRFAGALLVPRVRAKEELTEQLSLNDYARLKAVWGVSIQALIMRGSAVGNIGDTRKRSLYVQLNQRQWRKNEPVEVGREHPLLLWRLLTRRFGPRPYVPAGEELAIPPAVLRSIAPTPERPPERVAAPVGAVRQFRPR</sequence>
<comment type="caution">
    <text evidence="3">The sequence shown here is derived from an EMBL/GenBank/DDBJ whole genome shotgun (WGS) entry which is preliminary data.</text>
</comment>
<feature type="domain" description="HTH cro/C1-type" evidence="2">
    <location>
        <begin position="10"/>
        <end position="64"/>
    </location>
</feature>
<dbReference type="PANTHER" id="PTHR43236:SF1">
    <property type="entry name" value="BLL7220 PROTEIN"/>
    <property type="match status" value="1"/>
</dbReference>
<proteinExistence type="inferred from homology"/>
<dbReference type="EMBL" id="BOOC01000076">
    <property type="protein sequence ID" value="GIH44784.1"/>
    <property type="molecule type" value="Genomic_DNA"/>
</dbReference>
<keyword evidence="4" id="KW-1185">Reference proteome</keyword>